<evidence type="ECO:0000256" key="3">
    <source>
        <dbReference type="ARBA" id="ARBA00022692"/>
    </source>
</evidence>
<dbReference type="GO" id="GO:1990961">
    <property type="term" value="P:xenobiotic detoxification by transmembrane export across the plasma membrane"/>
    <property type="evidence" value="ECO:0007669"/>
    <property type="project" value="InterPro"/>
</dbReference>
<keyword evidence="3 6" id="KW-0812">Transmembrane</keyword>
<evidence type="ECO:0000256" key="1">
    <source>
        <dbReference type="ARBA" id="ARBA00004141"/>
    </source>
</evidence>
<dbReference type="Pfam" id="PF01554">
    <property type="entry name" value="MatE"/>
    <property type="match status" value="2"/>
</dbReference>
<gene>
    <name evidence="7" type="ORF">VITISV_033685</name>
</gene>
<organism evidence="7">
    <name type="scientific">Vitis vinifera</name>
    <name type="common">Grape</name>
    <dbReference type="NCBI Taxonomy" id="29760"/>
    <lineage>
        <taxon>Eukaryota</taxon>
        <taxon>Viridiplantae</taxon>
        <taxon>Streptophyta</taxon>
        <taxon>Embryophyta</taxon>
        <taxon>Tracheophyta</taxon>
        <taxon>Spermatophyta</taxon>
        <taxon>Magnoliopsida</taxon>
        <taxon>eudicotyledons</taxon>
        <taxon>Gunneridae</taxon>
        <taxon>Pentapetalae</taxon>
        <taxon>rosids</taxon>
        <taxon>Vitales</taxon>
        <taxon>Vitaceae</taxon>
        <taxon>Viteae</taxon>
        <taxon>Vitis</taxon>
    </lineage>
</organism>
<keyword evidence="5 6" id="KW-0472">Membrane</keyword>
<evidence type="ECO:0000256" key="4">
    <source>
        <dbReference type="ARBA" id="ARBA00022989"/>
    </source>
</evidence>
<dbReference type="InterPro" id="IPR045069">
    <property type="entry name" value="MATE_euk"/>
</dbReference>
<comment type="subcellular location">
    <subcellularLocation>
        <location evidence="1">Membrane</location>
        <topology evidence="1">Multi-pass membrane protein</topology>
    </subcellularLocation>
</comment>
<feature type="transmembrane region" description="Helical" evidence="6">
    <location>
        <begin position="444"/>
        <end position="463"/>
    </location>
</feature>
<evidence type="ECO:0000313" key="7">
    <source>
        <dbReference type="EMBL" id="CAN68575.1"/>
    </source>
</evidence>
<proteinExistence type="inferred from homology"/>
<dbReference type="ExpressionAtlas" id="A5C2M2">
    <property type="expression patterns" value="baseline and differential"/>
</dbReference>
<keyword evidence="4 6" id="KW-1133">Transmembrane helix</keyword>
<dbReference type="EMBL" id="AM479864">
    <property type="protein sequence ID" value="CAN68575.1"/>
    <property type="molecule type" value="Genomic_DNA"/>
</dbReference>
<dbReference type="PANTHER" id="PTHR11206">
    <property type="entry name" value="MULTIDRUG RESISTANCE PROTEIN"/>
    <property type="match status" value="1"/>
</dbReference>
<reference evidence="7" key="1">
    <citation type="journal article" date="2007" name="PLoS ONE">
        <title>The first genome sequence of an elite grapevine cultivar (Pinot noir Vitis vinifera L.): coping with a highly heterozygous genome.</title>
        <authorList>
            <person name="Velasco R."/>
            <person name="Zharkikh A."/>
            <person name="Troggio M."/>
            <person name="Cartwright D.A."/>
            <person name="Cestaro A."/>
            <person name="Pruss D."/>
            <person name="Pindo M."/>
            <person name="FitzGerald L.M."/>
            <person name="Vezzulli S."/>
            <person name="Reid J."/>
            <person name="Malacarne G."/>
            <person name="Iliev D."/>
            <person name="Coppola G."/>
            <person name="Wardell B."/>
            <person name="Micheletti D."/>
            <person name="Macalma T."/>
            <person name="Facci M."/>
            <person name="Mitchell J.T."/>
            <person name="Perazzolli M."/>
            <person name="Eldredge G."/>
            <person name="Gatto P."/>
            <person name="Oyzerski R."/>
            <person name="Moretto M."/>
            <person name="Gutin N."/>
            <person name="Stefanini M."/>
            <person name="Chen Y."/>
            <person name="Segala C."/>
            <person name="Davenport C."/>
            <person name="Dematte L."/>
            <person name="Mraz A."/>
            <person name="Battilana J."/>
            <person name="Stormo K."/>
            <person name="Costa F."/>
            <person name="Tao Q."/>
            <person name="Si-Ammour A."/>
            <person name="Harkins T."/>
            <person name="Lackey A."/>
            <person name="Perbost C."/>
            <person name="Taillon B."/>
            <person name="Stella A."/>
            <person name="Solovyev V."/>
            <person name="Fawcett J.A."/>
            <person name="Sterck L."/>
            <person name="Vandepoele K."/>
            <person name="Grando S.M."/>
            <person name="Toppo S."/>
            <person name="Moser C."/>
            <person name="Lanchbury J."/>
            <person name="Bogden R."/>
            <person name="Skolnick M."/>
            <person name="Sgaramella V."/>
            <person name="Bhatnagar S.K."/>
            <person name="Fontana P."/>
            <person name="Gutin A."/>
            <person name="Van de Peer Y."/>
            <person name="Salamini F."/>
            <person name="Viola R."/>
        </authorList>
    </citation>
    <scope>NUCLEOTIDE SEQUENCE</scope>
</reference>
<dbReference type="InterPro" id="IPR002528">
    <property type="entry name" value="MATE_fam"/>
</dbReference>
<dbReference type="GO" id="GO:0015297">
    <property type="term" value="F:antiporter activity"/>
    <property type="evidence" value="ECO:0007669"/>
    <property type="project" value="InterPro"/>
</dbReference>
<protein>
    <recommendedName>
        <fullName evidence="6">Protein DETOXIFICATION</fullName>
    </recommendedName>
    <alternativeName>
        <fullName evidence="6">Multidrug and toxic compound extrusion protein</fullName>
    </alternativeName>
</protein>
<comment type="caution">
    <text evidence="6">Lacks conserved residue(s) required for the propagation of feature annotation.</text>
</comment>
<evidence type="ECO:0000256" key="2">
    <source>
        <dbReference type="ARBA" id="ARBA00010199"/>
    </source>
</evidence>
<dbReference type="NCBIfam" id="TIGR00797">
    <property type="entry name" value="matE"/>
    <property type="match status" value="1"/>
</dbReference>
<feature type="transmembrane region" description="Helical" evidence="6">
    <location>
        <begin position="267"/>
        <end position="290"/>
    </location>
</feature>
<name>A5C2M2_VITVI</name>
<dbReference type="AlphaFoldDB" id="A5C2M2"/>
<evidence type="ECO:0000256" key="5">
    <source>
        <dbReference type="ARBA" id="ARBA00023136"/>
    </source>
</evidence>
<dbReference type="GO" id="GO:0016020">
    <property type="term" value="C:membrane"/>
    <property type="evidence" value="ECO:0007669"/>
    <property type="project" value="UniProtKB-SubCell"/>
</dbReference>
<feature type="transmembrane region" description="Helical" evidence="6">
    <location>
        <begin position="302"/>
        <end position="321"/>
    </location>
</feature>
<dbReference type="CDD" id="cd13132">
    <property type="entry name" value="MATE_eukaryotic"/>
    <property type="match status" value="1"/>
</dbReference>
<feature type="transmembrane region" description="Helical" evidence="6">
    <location>
        <begin position="341"/>
        <end position="362"/>
    </location>
</feature>
<comment type="similarity">
    <text evidence="2 6">Belongs to the multi antimicrobial extrusion (MATE) (TC 2.A.66.1) family.</text>
</comment>
<sequence length="494" mass="53019">MENGKQPLLSARQDDETPNRTAANSLLATFNADESDIGPINGVRDFYKEFIVESKKLWYLAGPAIFTSLCQYSLGAITQVFAGHVGTLELAAVSVENSVIAGFSFGVMVQPGNGECAGDAMRASVRSRTAGYAGGVHAEILGYPYIDGRAPEFPVHLLRTVAKTNRSDGGDLERSRDVCSVDASSAVRLRREFSAGQVPAGSEQDHGDGRYSGGGASAAHPVVLNASWVLIDVAQLLYIFSGTCGRAWTGFSWKAFQSLWGFVRLSLASAVMLCLEVWYFMALILFAGYLKNAEISVDALSICMNILGWTVMVALGCNAAISVRVSNELGATHPRTAKFAVVVVVITSFLIGLVLSAILIIFRKQYPALFSDSEEVEELVDELTPLLAFCIVINNVQPVLSGVAIGAGWQAFVAWVNIACYYLFGVPLGLVLGYKVGLGVKGIWCGMLSGTVVQTCVLFGMVYRTNWNKEASIAGDRIKKWGGNEAGRENDVEG</sequence>
<accession>A5C2M2</accession>
<evidence type="ECO:0000256" key="6">
    <source>
        <dbReference type="RuleBase" id="RU004914"/>
    </source>
</evidence>
<dbReference type="GO" id="GO:0042910">
    <property type="term" value="F:xenobiotic transmembrane transporter activity"/>
    <property type="evidence" value="ECO:0007669"/>
    <property type="project" value="InterPro"/>
</dbReference>
<feature type="transmembrane region" description="Helical" evidence="6">
    <location>
        <begin position="412"/>
        <end position="432"/>
    </location>
</feature>